<protein>
    <submittedName>
        <fullName evidence="2">Uncharacterized protein</fullName>
    </submittedName>
</protein>
<dbReference type="AlphaFoldDB" id="A0A1I7F190"/>
<dbReference type="OrthoDB" id="8548291at2"/>
<reference evidence="2 3" key="1">
    <citation type="submission" date="2016-10" db="EMBL/GenBank/DDBJ databases">
        <authorList>
            <person name="de Groot N.N."/>
        </authorList>
    </citation>
    <scope>NUCLEOTIDE SEQUENCE [LARGE SCALE GENOMIC DNA]</scope>
    <source>
        <strain evidence="2 3">Nm24</strain>
    </source>
</reference>
<feature type="signal peptide" evidence="1">
    <location>
        <begin position="1"/>
        <end position="26"/>
    </location>
</feature>
<organism evidence="2 3">
    <name type="scientific">Nitrosomonas eutropha</name>
    <dbReference type="NCBI Taxonomy" id="916"/>
    <lineage>
        <taxon>Bacteria</taxon>
        <taxon>Pseudomonadati</taxon>
        <taxon>Pseudomonadota</taxon>
        <taxon>Betaproteobacteria</taxon>
        <taxon>Nitrosomonadales</taxon>
        <taxon>Nitrosomonadaceae</taxon>
        <taxon>Nitrosomonas</taxon>
    </lineage>
</organism>
<feature type="chain" id="PRO_5010325963" evidence="1">
    <location>
        <begin position="27"/>
        <end position="117"/>
    </location>
</feature>
<accession>A0A1I7F190</accession>
<proteinExistence type="predicted"/>
<sequence>MGTRQSNFAVYVGLLFLLTSSTTGWAQDISEIQRQFNAEILNKPFSVPSDAELTSALKEATQKGKSSIAPSHAPACVGPGCTTGGNYGYGSYFGGYARPYYGGYYGLNRYLPFYYGW</sequence>
<dbReference type="RefSeq" id="WP_074926174.1">
    <property type="nucleotide sequence ID" value="NZ_FPBL01000001.1"/>
</dbReference>
<name>A0A1I7F190_9PROT</name>
<gene>
    <name evidence="2" type="ORF">SAMN05216339_101220</name>
</gene>
<evidence type="ECO:0000313" key="2">
    <source>
        <dbReference type="EMBL" id="SFU29879.1"/>
    </source>
</evidence>
<dbReference type="Proteomes" id="UP000183926">
    <property type="component" value="Unassembled WGS sequence"/>
</dbReference>
<evidence type="ECO:0000313" key="3">
    <source>
        <dbReference type="Proteomes" id="UP000183926"/>
    </source>
</evidence>
<evidence type="ECO:0000256" key="1">
    <source>
        <dbReference type="SAM" id="SignalP"/>
    </source>
</evidence>
<keyword evidence="1" id="KW-0732">Signal</keyword>
<dbReference type="EMBL" id="FPBL01000001">
    <property type="protein sequence ID" value="SFU29879.1"/>
    <property type="molecule type" value="Genomic_DNA"/>
</dbReference>